<feature type="region of interest" description="Disordered" evidence="1">
    <location>
        <begin position="59"/>
        <end position="81"/>
    </location>
</feature>
<evidence type="ECO:0000313" key="3">
    <source>
        <dbReference type="Proteomes" id="UP001270362"/>
    </source>
</evidence>
<dbReference type="Proteomes" id="UP001270362">
    <property type="component" value="Unassembled WGS sequence"/>
</dbReference>
<keyword evidence="3" id="KW-1185">Reference proteome</keyword>
<evidence type="ECO:0000256" key="1">
    <source>
        <dbReference type="SAM" id="MobiDB-lite"/>
    </source>
</evidence>
<protein>
    <submittedName>
        <fullName evidence="2">Uncharacterized protein</fullName>
    </submittedName>
</protein>
<evidence type="ECO:0000313" key="2">
    <source>
        <dbReference type="EMBL" id="KAK3689267.1"/>
    </source>
</evidence>
<proteinExistence type="predicted"/>
<sequence>MARTVTFHEEAFLFLRERVANTLPLLRLEGDMGLGGNLNIDVHIHDFLARVRALEQARYNNTRGKKRKRDEERGDGTGSLAAEQMNARMNKQVINYAKRVQTLHGNALLPLSIDPTSTSEQKSDLKLQPALQQAVQAALSIARQPGPPQVQPAGELHTPRPAFPSTAPGSNSDGKSVRSGKSENVFPFQRRDAPTRSMLQAPAISPAVLHREDYVPIEMVNVTAECPCVECTNPPISMAIPKDVSLLAFDRGGALSLLYQAVLGWLPGDIPWDQPAVWPSPAKRDHVQHVLRILFLLQSLRHGFADMMVLVGEVRESLRTIDLAICNAVNSPRVQKLATMREGRLNFKIWEVWIGVEFYPEDTNTGFGLVDAVRAELSETSWLAGVMRKLNDFAYRLWDVVAKAKTAVEDFLDQNMLENGESGGPSAICPGNIMFVADMLGQVPVSLSRVTYNMRETLGWMEWRMGHFNQYRFELVHDHAADLVELFKSTLRELRQFFEGYGFWLQVIRCLRTPFYEQWLNDAVEVEDGPREGG</sequence>
<reference evidence="2" key="1">
    <citation type="journal article" date="2023" name="Mol. Phylogenet. Evol.">
        <title>Genome-scale phylogeny and comparative genomics of the fungal order Sordariales.</title>
        <authorList>
            <person name="Hensen N."/>
            <person name="Bonometti L."/>
            <person name="Westerberg I."/>
            <person name="Brannstrom I.O."/>
            <person name="Guillou S."/>
            <person name="Cros-Aarteil S."/>
            <person name="Calhoun S."/>
            <person name="Haridas S."/>
            <person name="Kuo A."/>
            <person name="Mondo S."/>
            <person name="Pangilinan J."/>
            <person name="Riley R."/>
            <person name="LaButti K."/>
            <person name="Andreopoulos B."/>
            <person name="Lipzen A."/>
            <person name="Chen C."/>
            <person name="Yan M."/>
            <person name="Daum C."/>
            <person name="Ng V."/>
            <person name="Clum A."/>
            <person name="Steindorff A."/>
            <person name="Ohm R.A."/>
            <person name="Martin F."/>
            <person name="Silar P."/>
            <person name="Natvig D.O."/>
            <person name="Lalanne C."/>
            <person name="Gautier V."/>
            <person name="Ament-Velasquez S.L."/>
            <person name="Kruys A."/>
            <person name="Hutchinson M.I."/>
            <person name="Powell A.J."/>
            <person name="Barry K."/>
            <person name="Miller A.N."/>
            <person name="Grigoriev I.V."/>
            <person name="Debuchy R."/>
            <person name="Gladieux P."/>
            <person name="Hiltunen Thoren M."/>
            <person name="Johannesson H."/>
        </authorList>
    </citation>
    <scope>NUCLEOTIDE SEQUENCE</scope>
    <source>
        <strain evidence="2">CBS 314.62</strain>
    </source>
</reference>
<comment type="caution">
    <text evidence="2">The sequence shown here is derived from an EMBL/GenBank/DDBJ whole genome shotgun (WGS) entry which is preliminary data.</text>
</comment>
<dbReference type="AlphaFoldDB" id="A0AAE1CD67"/>
<reference evidence="2" key="2">
    <citation type="submission" date="2023-06" db="EMBL/GenBank/DDBJ databases">
        <authorList>
            <consortium name="Lawrence Berkeley National Laboratory"/>
            <person name="Haridas S."/>
            <person name="Hensen N."/>
            <person name="Bonometti L."/>
            <person name="Westerberg I."/>
            <person name="Brannstrom I.O."/>
            <person name="Guillou S."/>
            <person name="Cros-Aarteil S."/>
            <person name="Calhoun S."/>
            <person name="Kuo A."/>
            <person name="Mondo S."/>
            <person name="Pangilinan J."/>
            <person name="Riley R."/>
            <person name="Labutti K."/>
            <person name="Andreopoulos B."/>
            <person name="Lipzen A."/>
            <person name="Chen C."/>
            <person name="Yanf M."/>
            <person name="Daum C."/>
            <person name="Ng V."/>
            <person name="Clum A."/>
            <person name="Steindorff A."/>
            <person name="Ohm R."/>
            <person name="Martin F."/>
            <person name="Silar P."/>
            <person name="Natvig D."/>
            <person name="Lalanne C."/>
            <person name="Gautier V."/>
            <person name="Ament-Velasquez S.L."/>
            <person name="Kruys A."/>
            <person name="Hutchinson M.I."/>
            <person name="Powell A.J."/>
            <person name="Barry K."/>
            <person name="Miller A.N."/>
            <person name="Grigoriev I.V."/>
            <person name="Debuchy R."/>
            <person name="Gladieux P."/>
            <person name="Thoren M.H."/>
            <person name="Johannesson H."/>
        </authorList>
    </citation>
    <scope>NUCLEOTIDE SEQUENCE</scope>
    <source>
        <strain evidence="2">CBS 314.62</strain>
    </source>
</reference>
<gene>
    <name evidence="2" type="ORF">B0T22DRAFT_440753</name>
</gene>
<dbReference type="EMBL" id="JAULSO010000002">
    <property type="protein sequence ID" value="KAK3689267.1"/>
    <property type="molecule type" value="Genomic_DNA"/>
</dbReference>
<feature type="region of interest" description="Disordered" evidence="1">
    <location>
        <begin position="144"/>
        <end position="183"/>
    </location>
</feature>
<accession>A0AAE1CD67</accession>
<name>A0AAE1CD67_9PEZI</name>
<organism evidence="2 3">
    <name type="scientific">Podospora appendiculata</name>
    <dbReference type="NCBI Taxonomy" id="314037"/>
    <lineage>
        <taxon>Eukaryota</taxon>
        <taxon>Fungi</taxon>
        <taxon>Dikarya</taxon>
        <taxon>Ascomycota</taxon>
        <taxon>Pezizomycotina</taxon>
        <taxon>Sordariomycetes</taxon>
        <taxon>Sordariomycetidae</taxon>
        <taxon>Sordariales</taxon>
        <taxon>Podosporaceae</taxon>
        <taxon>Podospora</taxon>
    </lineage>
</organism>